<keyword evidence="3" id="KW-1185">Reference proteome</keyword>
<protein>
    <submittedName>
        <fullName evidence="2">Uncharacterized protein</fullName>
    </submittedName>
</protein>
<name>A0ABT5UJV1_9GAMM</name>
<dbReference type="SUPFAM" id="SSF52096">
    <property type="entry name" value="ClpP/crotonase"/>
    <property type="match status" value="1"/>
</dbReference>
<dbReference type="InterPro" id="IPR029045">
    <property type="entry name" value="ClpP/crotonase-like_dom_sf"/>
</dbReference>
<reference evidence="2 3" key="1">
    <citation type="submission" date="2022-11" db="EMBL/GenBank/DDBJ databases">
        <title>Spartinivicinus poritis sp. nov., isolated from scleractinian coral Porites lutea.</title>
        <authorList>
            <person name="Zhang G."/>
            <person name="Cai L."/>
            <person name="Wei Q."/>
        </authorList>
    </citation>
    <scope>NUCLEOTIDE SEQUENCE [LARGE SCALE GENOMIC DNA]</scope>
    <source>
        <strain evidence="2 3">A2-2</strain>
    </source>
</reference>
<feature type="signal peptide" evidence="1">
    <location>
        <begin position="1"/>
        <end position="18"/>
    </location>
</feature>
<dbReference type="RefSeq" id="WP_274692095.1">
    <property type="nucleotide sequence ID" value="NZ_JAPMOU010000086.1"/>
</dbReference>
<accession>A0ABT5UJV1</accession>
<dbReference type="Gene3D" id="3.90.226.10">
    <property type="entry name" value="2-enoyl-CoA Hydratase, Chain A, domain 1"/>
    <property type="match status" value="1"/>
</dbReference>
<organism evidence="2 3">
    <name type="scientific">Spartinivicinus poritis</name>
    <dbReference type="NCBI Taxonomy" id="2994640"/>
    <lineage>
        <taxon>Bacteria</taxon>
        <taxon>Pseudomonadati</taxon>
        <taxon>Pseudomonadota</taxon>
        <taxon>Gammaproteobacteria</taxon>
        <taxon>Oceanospirillales</taxon>
        <taxon>Zooshikellaceae</taxon>
        <taxon>Spartinivicinus</taxon>
    </lineage>
</organism>
<gene>
    <name evidence="2" type="ORF">ORQ98_27890</name>
</gene>
<evidence type="ECO:0000256" key="1">
    <source>
        <dbReference type="SAM" id="SignalP"/>
    </source>
</evidence>
<sequence length="259" mass="29688">MKSCFIILISLLSTYSFAQPKDETKVTIDANSITYQGYLSAEANEKVYKLFNQAKIKPSWFTIKSKGGNVSLGLDLAEWIYKNRLNVKVVDYCFSSCANYILPAGKQLVLEKTAIFGYHGSANSKDNDIDKNFSDLDEYINTLPEKDRIPTKEKILKQFQADLTRDRKREVNLYKKLGISPQLPLLGQQEKYQQSLKNYLGTDNLEEKDQYKGWYYSLSDLKSLGVTNITVIDPPWTPAENIKEFKLLRLDIVKGELRP</sequence>
<dbReference type="EMBL" id="JAPMOU010000086">
    <property type="protein sequence ID" value="MDE1465792.1"/>
    <property type="molecule type" value="Genomic_DNA"/>
</dbReference>
<feature type="chain" id="PRO_5045958142" evidence="1">
    <location>
        <begin position="19"/>
        <end position="259"/>
    </location>
</feature>
<evidence type="ECO:0000313" key="3">
    <source>
        <dbReference type="Proteomes" id="UP001528823"/>
    </source>
</evidence>
<comment type="caution">
    <text evidence="2">The sequence shown here is derived from an EMBL/GenBank/DDBJ whole genome shotgun (WGS) entry which is preliminary data.</text>
</comment>
<evidence type="ECO:0000313" key="2">
    <source>
        <dbReference type="EMBL" id="MDE1465792.1"/>
    </source>
</evidence>
<proteinExistence type="predicted"/>
<keyword evidence="1" id="KW-0732">Signal</keyword>
<dbReference type="Proteomes" id="UP001528823">
    <property type="component" value="Unassembled WGS sequence"/>
</dbReference>